<dbReference type="EMBL" id="CP002116">
    <property type="protein sequence ID" value="ADK81287.1"/>
    <property type="molecule type" value="Genomic_DNA"/>
</dbReference>
<proteinExistence type="predicted"/>
<accession>E1R6W0</accession>
<evidence type="ECO:0000256" key="1">
    <source>
        <dbReference type="SAM" id="MobiDB-lite"/>
    </source>
</evidence>
<evidence type="ECO:0000313" key="2">
    <source>
        <dbReference type="EMBL" id="ADK81287.1"/>
    </source>
</evidence>
<reference evidence="2 3" key="1">
    <citation type="journal article" date="2010" name="Stand. Genomic Sci.">
        <title>Complete genome sequence of Spirochaeta smaragdinae type strain (SEBR 4228).</title>
        <authorList>
            <person name="Mavromatis K."/>
            <person name="Yasawong M."/>
            <person name="Chertkov O."/>
            <person name="Lapidus A."/>
            <person name="Lucas S."/>
            <person name="Nolan M."/>
            <person name="Del Rio T.G."/>
            <person name="Tice H."/>
            <person name="Cheng J.F."/>
            <person name="Pitluck S."/>
            <person name="Liolios K."/>
            <person name="Ivanova N."/>
            <person name="Tapia R."/>
            <person name="Han C."/>
            <person name="Bruce D."/>
            <person name="Goodwin L."/>
            <person name="Pati A."/>
            <person name="Chen A."/>
            <person name="Palaniappan K."/>
            <person name="Land M."/>
            <person name="Hauser L."/>
            <person name="Chang Y.J."/>
            <person name="Jeffries C.D."/>
            <person name="Detter J.C."/>
            <person name="Rohde M."/>
            <person name="Brambilla E."/>
            <person name="Spring S."/>
            <person name="Goker M."/>
            <person name="Sikorski J."/>
            <person name="Woyke T."/>
            <person name="Bristow J."/>
            <person name="Eisen J.A."/>
            <person name="Markowitz V."/>
            <person name="Hugenholtz P."/>
            <person name="Klenk H.P."/>
            <person name="Kyrpides N.C."/>
        </authorList>
    </citation>
    <scope>NUCLEOTIDE SEQUENCE [LARGE SCALE GENOMIC DNA]</scope>
    <source>
        <strain evidence="3">DSM 11293 / JCM 15392 / SEBR 4228</strain>
    </source>
</reference>
<keyword evidence="3" id="KW-1185">Reference proteome</keyword>
<feature type="region of interest" description="Disordered" evidence="1">
    <location>
        <begin position="52"/>
        <end position="71"/>
    </location>
</feature>
<dbReference type="KEGG" id="ssm:Spirs_2167"/>
<sequence>MEHKSPPAVKVNLTEDEIKRIDKGPLKATSGRGRATWVRNLITKELDRYESIQSGNTQLDSKPFNQNKEMK</sequence>
<evidence type="ECO:0000313" key="3">
    <source>
        <dbReference type="Proteomes" id="UP000002318"/>
    </source>
</evidence>
<dbReference type="Proteomes" id="UP000002318">
    <property type="component" value="Chromosome"/>
</dbReference>
<protein>
    <submittedName>
        <fullName evidence="2">Glyoxalase/bleomycin resistance protein/dioxygenase</fullName>
    </submittedName>
</protein>
<organism evidence="2 3">
    <name type="scientific">Sediminispirochaeta smaragdinae (strain DSM 11293 / JCM 15392 / SEBR 4228)</name>
    <name type="common">Spirochaeta smaragdinae</name>
    <dbReference type="NCBI Taxonomy" id="573413"/>
    <lineage>
        <taxon>Bacteria</taxon>
        <taxon>Pseudomonadati</taxon>
        <taxon>Spirochaetota</taxon>
        <taxon>Spirochaetia</taxon>
        <taxon>Spirochaetales</taxon>
        <taxon>Spirochaetaceae</taxon>
        <taxon>Sediminispirochaeta</taxon>
    </lineage>
</organism>
<gene>
    <name evidence="2" type="ordered locus">Spirs_2167</name>
</gene>
<dbReference type="HOGENOM" id="CLU_190767_0_0_12"/>
<name>E1R6W0_SEDSS</name>
<dbReference type="AlphaFoldDB" id="E1R6W0"/>
<dbReference type="STRING" id="573413.Spirs_2167"/>